<dbReference type="Proteomes" id="UP000297814">
    <property type="component" value="Unassembled WGS sequence"/>
</dbReference>
<dbReference type="AlphaFoldDB" id="A0A4Z1GNV9"/>
<protein>
    <submittedName>
        <fullName evidence="1">Uncharacterized protein</fullName>
    </submittedName>
</protein>
<name>A0A4Z1GNV9_9HELO</name>
<comment type="caution">
    <text evidence="1">The sequence shown here is derived from an EMBL/GenBank/DDBJ whole genome shotgun (WGS) entry which is preliminary data.</text>
</comment>
<keyword evidence="2" id="KW-1185">Reference proteome</keyword>
<reference evidence="1 2" key="1">
    <citation type="submission" date="2017-12" db="EMBL/GenBank/DDBJ databases">
        <title>Comparative genomics of Botrytis spp.</title>
        <authorList>
            <person name="Valero-Jimenez C.A."/>
            <person name="Tapia P."/>
            <person name="Veloso J."/>
            <person name="Silva-Moreno E."/>
            <person name="Staats M."/>
            <person name="Valdes J.H."/>
            <person name="Van Kan J.A.L."/>
        </authorList>
    </citation>
    <scope>NUCLEOTIDE SEQUENCE [LARGE SCALE GENOMIC DNA]</scope>
    <source>
        <strain evidence="1 2">Bh0001</strain>
    </source>
</reference>
<proteinExistence type="predicted"/>
<organism evidence="1 2">
    <name type="scientific">Botrytis hyacinthi</name>
    <dbReference type="NCBI Taxonomy" id="278943"/>
    <lineage>
        <taxon>Eukaryota</taxon>
        <taxon>Fungi</taxon>
        <taxon>Dikarya</taxon>
        <taxon>Ascomycota</taxon>
        <taxon>Pezizomycotina</taxon>
        <taxon>Leotiomycetes</taxon>
        <taxon>Helotiales</taxon>
        <taxon>Sclerotiniaceae</taxon>
        <taxon>Botrytis</taxon>
    </lineage>
</organism>
<dbReference type="EMBL" id="PQXK01000158">
    <property type="protein sequence ID" value="TGO35443.1"/>
    <property type="molecule type" value="Genomic_DNA"/>
</dbReference>
<sequence length="254" mass="28741">MPRLEKIAKNSRAVKETCDSNHSMNIDLQNIIKAWDSYIQEGGLNLPSTKASRDVYNKQHGHAKHGTKAKFLGWKKPWILEKRQKEREEASRSSPDSPLLGCLPDVDDPFADPVENGQFSRQTRVSSIQNLSSFEKIPFSNAQSYGSPANTSTDSQERFVVNDSYKFDIQDVHGSTQKVISPNVLDQTQDILFRDNFERTSKVIIQAYDMFSDDDIEGADDDKVPQYEESAGLQSVDTVNAAINNVEELWDDYE</sequence>
<gene>
    <name evidence="1" type="ORF">BHYA_0158g00250</name>
</gene>
<accession>A0A4Z1GNV9</accession>
<evidence type="ECO:0000313" key="1">
    <source>
        <dbReference type="EMBL" id="TGO35443.1"/>
    </source>
</evidence>
<evidence type="ECO:0000313" key="2">
    <source>
        <dbReference type="Proteomes" id="UP000297814"/>
    </source>
</evidence>